<dbReference type="EMBL" id="JAUSUG010000022">
    <property type="protein sequence ID" value="MDQ0257040.1"/>
    <property type="molecule type" value="Genomic_DNA"/>
</dbReference>
<dbReference type="InterPro" id="IPR005361">
    <property type="entry name" value="UPF0158"/>
</dbReference>
<accession>A0ABU0A0N7</accession>
<reference evidence="1 2" key="1">
    <citation type="submission" date="2023-07" db="EMBL/GenBank/DDBJ databases">
        <title>Genomic Encyclopedia of Type Strains, Phase IV (KMG-IV): sequencing the most valuable type-strain genomes for metagenomic binning, comparative biology and taxonomic classification.</title>
        <authorList>
            <person name="Goeker M."/>
        </authorList>
    </citation>
    <scope>NUCLEOTIDE SEQUENCE [LARGE SCALE GENOMIC DNA]</scope>
    <source>
        <strain evidence="1 2">DSM 9768</strain>
    </source>
</reference>
<dbReference type="Proteomes" id="UP001230005">
    <property type="component" value="Unassembled WGS sequence"/>
</dbReference>
<organism evidence="1 2">
    <name type="scientific">Evansella vedderi</name>
    <dbReference type="NCBI Taxonomy" id="38282"/>
    <lineage>
        <taxon>Bacteria</taxon>
        <taxon>Bacillati</taxon>
        <taxon>Bacillota</taxon>
        <taxon>Bacilli</taxon>
        <taxon>Bacillales</taxon>
        <taxon>Bacillaceae</taxon>
        <taxon>Evansella</taxon>
    </lineage>
</organism>
<evidence type="ECO:0000313" key="2">
    <source>
        <dbReference type="Proteomes" id="UP001230005"/>
    </source>
</evidence>
<evidence type="ECO:0000313" key="1">
    <source>
        <dbReference type="EMBL" id="MDQ0257040.1"/>
    </source>
</evidence>
<dbReference type="Pfam" id="PF03682">
    <property type="entry name" value="UPF0158"/>
    <property type="match status" value="1"/>
</dbReference>
<protein>
    <submittedName>
        <fullName evidence="1">Uncharacterized protein</fullName>
    </submittedName>
</protein>
<comment type="caution">
    <text evidence="1">The sequence shown here is derived from an EMBL/GenBank/DDBJ whole genome shotgun (WGS) entry which is preliminary data.</text>
</comment>
<name>A0ABU0A0N7_9BACI</name>
<sequence>MKVKLENILEGMELQSEENNAYLNLETGEIVYVSREALLMAEDGEEYEHLPDWQQDEVQVAYDIVENFDKYDSLPTSFDIHEYDMMERFCYSLSDHQKQDILLQAIRGKGAFRRFKDNVTRLGIVEQWYDYRDLCYKEIAKEFCQNNNIDYVE</sequence>
<keyword evidence="2" id="KW-1185">Reference proteome</keyword>
<dbReference type="RefSeq" id="WP_307330137.1">
    <property type="nucleotide sequence ID" value="NZ_JAUSUG010000022.1"/>
</dbReference>
<proteinExistence type="predicted"/>
<gene>
    <name evidence="1" type="ORF">J2S74_004485</name>
</gene>